<evidence type="ECO:0000313" key="2">
    <source>
        <dbReference type="Proteomes" id="UP001249851"/>
    </source>
</evidence>
<keyword evidence="2" id="KW-1185">Reference proteome</keyword>
<name>A0AAD9PYZ3_ACRCE</name>
<dbReference type="AlphaFoldDB" id="A0AAD9PYZ3"/>
<reference evidence="1" key="2">
    <citation type="journal article" date="2023" name="Science">
        <title>Genomic signatures of disease resistance in endangered staghorn corals.</title>
        <authorList>
            <person name="Vollmer S.V."/>
            <person name="Selwyn J.D."/>
            <person name="Despard B.A."/>
            <person name="Roesel C.L."/>
        </authorList>
    </citation>
    <scope>NUCLEOTIDE SEQUENCE</scope>
    <source>
        <strain evidence="1">K2</strain>
    </source>
</reference>
<sequence>MFIKWSTVDMSREFLYSVLSLDKQAKTLSQQEDETAKGFHGSGIQGM</sequence>
<protein>
    <submittedName>
        <fullName evidence="1">Uncharacterized protein</fullName>
    </submittedName>
</protein>
<accession>A0AAD9PYZ3</accession>
<dbReference type="EMBL" id="JARQWQ010000098">
    <property type="protein sequence ID" value="KAK2551421.1"/>
    <property type="molecule type" value="Genomic_DNA"/>
</dbReference>
<dbReference type="Proteomes" id="UP001249851">
    <property type="component" value="Unassembled WGS sequence"/>
</dbReference>
<organism evidence="1 2">
    <name type="scientific">Acropora cervicornis</name>
    <name type="common">Staghorn coral</name>
    <dbReference type="NCBI Taxonomy" id="6130"/>
    <lineage>
        <taxon>Eukaryota</taxon>
        <taxon>Metazoa</taxon>
        <taxon>Cnidaria</taxon>
        <taxon>Anthozoa</taxon>
        <taxon>Hexacorallia</taxon>
        <taxon>Scleractinia</taxon>
        <taxon>Astrocoeniina</taxon>
        <taxon>Acroporidae</taxon>
        <taxon>Acropora</taxon>
    </lineage>
</organism>
<comment type="caution">
    <text evidence="1">The sequence shown here is derived from an EMBL/GenBank/DDBJ whole genome shotgun (WGS) entry which is preliminary data.</text>
</comment>
<evidence type="ECO:0000313" key="1">
    <source>
        <dbReference type="EMBL" id="KAK2551421.1"/>
    </source>
</evidence>
<gene>
    <name evidence="1" type="ORF">P5673_027826</name>
</gene>
<proteinExistence type="predicted"/>
<reference evidence="1" key="1">
    <citation type="journal article" date="2023" name="G3 (Bethesda)">
        <title>Whole genome assembly and annotation of the endangered Caribbean coral Acropora cervicornis.</title>
        <authorList>
            <person name="Selwyn J.D."/>
            <person name="Vollmer S.V."/>
        </authorList>
    </citation>
    <scope>NUCLEOTIDE SEQUENCE</scope>
    <source>
        <strain evidence="1">K2</strain>
    </source>
</reference>